<dbReference type="Gene3D" id="3.40.50.300">
    <property type="entry name" value="P-loop containing nucleotide triphosphate hydrolases"/>
    <property type="match status" value="1"/>
</dbReference>
<dbReference type="InterPro" id="IPR027417">
    <property type="entry name" value="P-loop_NTPase"/>
</dbReference>
<evidence type="ECO:0000256" key="1">
    <source>
        <dbReference type="ARBA" id="ARBA00022737"/>
    </source>
</evidence>
<evidence type="ECO:0000313" key="3">
    <source>
        <dbReference type="EMBL" id="KAF2022931.1"/>
    </source>
</evidence>
<feature type="domain" description="NACHT" evidence="2">
    <location>
        <begin position="230"/>
        <end position="406"/>
    </location>
</feature>
<sequence length="673" mass="76892">MGLRLTPPGALYQASFLSQEYNEKAAASARNILTHHMVLLGADSEEVTFADLVKGDGKDKPGYQKIRFCGEQAQQNGLRYFWAIRSMFCWYQNATICYAYLTDVSTRKRKASSMLSESTWEPAFRSSRWFTRGWTLQELLALNTLDVNERLRWKGDRETNREEDAYEGAARRLKDEIDKLETCVQDIRHTDPRDDKKRIEDMKGGLLADSYRWVLNNTAYQQWQKDLNNRLLWVKGDPSKGKTMLLCGLINELQSSMPRTALLLYFFCQATDARINSGTAVLQGLLYMLITQQPLLASHVRKKHNYASKALFEDANAWVVLADIFGDVLQDPRLRPTYLIIDALDECVTNDLPKLLEFVAKQSSASSCVKWIVSSRNLPGIEEQLEQAGHKVKLSLELNAESVSQLAQQKKYDKQTQDAVFAGLTSRADGTFLWVALVCQDLGYTKKRNALKKLDSFPPGLDPLYERMMQQISVLDDAELCKQILALEALVYQPITLEELVALAEPLRDTADEDLWEIINLCGSFLTLREDLVYFVHQSAKDFLLKKAYREIFCSGANEVHRVIFTRSLAILSSTLHRDMYSLKEPGLPIKSISLPDPDPLAATRYPCVYWIDHLHDSKPNFFSSTNCNMQVRDLVDEFLRKKYLYWLEGLSLCKSLEKGVVSMARLWSLVQV</sequence>
<gene>
    <name evidence="3" type="ORF">EK21DRAFT_105554</name>
</gene>
<keyword evidence="4" id="KW-1185">Reference proteome</keyword>
<dbReference type="InterPro" id="IPR056884">
    <property type="entry name" value="NPHP3-like_N"/>
</dbReference>
<keyword evidence="1" id="KW-0677">Repeat</keyword>
<dbReference type="PANTHER" id="PTHR10039">
    <property type="entry name" value="AMELOGENIN"/>
    <property type="match status" value="1"/>
</dbReference>
<dbReference type="PANTHER" id="PTHR10039:SF14">
    <property type="entry name" value="NACHT DOMAIN-CONTAINING PROTEIN"/>
    <property type="match status" value="1"/>
</dbReference>
<dbReference type="EMBL" id="ML978405">
    <property type="protein sequence ID" value="KAF2022931.1"/>
    <property type="molecule type" value="Genomic_DNA"/>
</dbReference>
<reference evidence="3" key="1">
    <citation type="journal article" date="2020" name="Stud. Mycol.">
        <title>101 Dothideomycetes genomes: a test case for predicting lifestyles and emergence of pathogens.</title>
        <authorList>
            <person name="Haridas S."/>
            <person name="Albert R."/>
            <person name="Binder M."/>
            <person name="Bloem J."/>
            <person name="Labutti K."/>
            <person name="Salamov A."/>
            <person name="Andreopoulos B."/>
            <person name="Baker S."/>
            <person name="Barry K."/>
            <person name="Bills G."/>
            <person name="Bluhm B."/>
            <person name="Cannon C."/>
            <person name="Castanera R."/>
            <person name="Culley D."/>
            <person name="Daum C."/>
            <person name="Ezra D."/>
            <person name="Gonzalez J."/>
            <person name="Henrissat B."/>
            <person name="Kuo A."/>
            <person name="Liang C."/>
            <person name="Lipzen A."/>
            <person name="Lutzoni F."/>
            <person name="Magnuson J."/>
            <person name="Mondo S."/>
            <person name="Nolan M."/>
            <person name="Ohm R."/>
            <person name="Pangilinan J."/>
            <person name="Park H.-J."/>
            <person name="Ramirez L."/>
            <person name="Alfaro M."/>
            <person name="Sun H."/>
            <person name="Tritt A."/>
            <person name="Yoshinaga Y."/>
            <person name="Zwiers L.-H."/>
            <person name="Turgeon B."/>
            <person name="Goodwin S."/>
            <person name="Spatafora J."/>
            <person name="Crous P."/>
            <person name="Grigoriev I."/>
        </authorList>
    </citation>
    <scope>NUCLEOTIDE SEQUENCE</scope>
    <source>
        <strain evidence="3">CBS 110217</strain>
    </source>
</reference>
<evidence type="ECO:0000313" key="4">
    <source>
        <dbReference type="Proteomes" id="UP000799777"/>
    </source>
</evidence>
<dbReference type="InterPro" id="IPR007111">
    <property type="entry name" value="NACHT_NTPase"/>
</dbReference>
<protein>
    <submittedName>
        <fullName evidence="3">NACHT-domain-containing protein</fullName>
    </submittedName>
</protein>
<comment type="caution">
    <text evidence="3">The sequence shown here is derived from an EMBL/GenBank/DDBJ whole genome shotgun (WGS) entry which is preliminary data.</text>
</comment>
<dbReference type="Proteomes" id="UP000799777">
    <property type="component" value="Unassembled WGS sequence"/>
</dbReference>
<name>A0A9P4GW61_9PLEO</name>
<dbReference type="OrthoDB" id="5418336at2759"/>
<evidence type="ECO:0000259" key="2">
    <source>
        <dbReference type="PROSITE" id="PS50837"/>
    </source>
</evidence>
<dbReference type="AlphaFoldDB" id="A0A9P4GW61"/>
<accession>A0A9P4GW61</accession>
<proteinExistence type="predicted"/>
<dbReference type="Pfam" id="PF24883">
    <property type="entry name" value="NPHP3_N"/>
    <property type="match status" value="1"/>
</dbReference>
<dbReference type="PROSITE" id="PS50837">
    <property type="entry name" value="NACHT"/>
    <property type="match status" value="1"/>
</dbReference>
<organism evidence="3 4">
    <name type="scientific">Setomelanomma holmii</name>
    <dbReference type="NCBI Taxonomy" id="210430"/>
    <lineage>
        <taxon>Eukaryota</taxon>
        <taxon>Fungi</taxon>
        <taxon>Dikarya</taxon>
        <taxon>Ascomycota</taxon>
        <taxon>Pezizomycotina</taxon>
        <taxon>Dothideomycetes</taxon>
        <taxon>Pleosporomycetidae</taxon>
        <taxon>Pleosporales</taxon>
        <taxon>Pleosporineae</taxon>
        <taxon>Phaeosphaeriaceae</taxon>
        <taxon>Setomelanomma</taxon>
    </lineage>
</organism>